<dbReference type="Proteomes" id="UP000318538">
    <property type="component" value="Chromosome"/>
</dbReference>
<protein>
    <submittedName>
        <fullName evidence="1">Uncharacterized protein</fullName>
    </submittedName>
</protein>
<dbReference type="EMBL" id="CP036525">
    <property type="protein sequence ID" value="QDT05094.1"/>
    <property type="molecule type" value="Genomic_DNA"/>
</dbReference>
<reference evidence="1 2" key="1">
    <citation type="submission" date="2019-02" db="EMBL/GenBank/DDBJ databases">
        <title>Deep-cultivation of Planctomycetes and their phenomic and genomic characterization uncovers novel biology.</title>
        <authorList>
            <person name="Wiegand S."/>
            <person name="Jogler M."/>
            <person name="Boedeker C."/>
            <person name="Pinto D."/>
            <person name="Vollmers J."/>
            <person name="Rivas-Marin E."/>
            <person name="Kohn T."/>
            <person name="Peeters S.H."/>
            <person name="Heuer A."/>
            <person name="Rast P."/>
            <person name="Oberbeckmann S."/>
            <person name="Bunk B."/>
            <person name="Jeske O."/>
            <person name="Meyerdierks A."/>
            <person name="Storesund J.E."/>
            <person name="Kallscheuer N."/>
            <person name="Luecker S."/>
            <person name="Lage O.M."/>
            <person name="Pohl T."/>
            <person name="Merkel B.J."/>
            <person name="Hornburger P."/>
            <person name="Mueller R.-W."/>
            <person name="Bruemmer F."/>
            <person name="Labrenz M."/>
            <person name="Spormann A.M."/>
            <person name="Op den Camp H."/>
            <person name="Overmann J."/>
            <person name="Amann R."/>
            <person name="Jetten M.S.M."/>
            <person name="Mascher T."/>
            <person name="Medema M.H."/>
            <person name="Devos D.P."/>
            <person name="Kaster A.-K."/>
            <person name="Ovreas L."/>
            <person name="Rohde M."/>
            <person name="Galperin M.Y."/>
            <person name="Jogler C."/>
        </authorList>
    </citation>
    <scope>NUCLEOTIDE SEQUENCE [LARGE SCALE GENOMIC DNA]</scope>
    <source>
        <strain evidence="1 2">K22_7</strain>
    </source>
</reference>
<evidence type="ECO:0000313" key="1">
    <source>
        <dbReference type="EMBL" id="QDT05094.1"/>
    </source>
</evidence>
<sequence>MDSFLKDVIAGGFSTALTKSTLHRRDGQEHSGTGHFAWKPDGCEMNVVTNGGAIVQREFGTFPGKPGEIIPDEHYLTLTENAARGSGWVLGFQGSIALNRLDGFAVGL</sequence>
<gene>
    <name evidence="1" type="ORF">K227x_34920</name>
</gene>
<name>A0A517ND75_9BACT</name>
<dbReference type="RefSeq" id="WP_145171019.1">
    <property type="nucleotide sequence ID" value="NZ_CP036525.1"/>
</dbReference>
<keyword evidence="2" id="KW-1185">Reference proteome</keyword>
<evidence type="ECO:0000313" key="2">
    <source>
        <dbReference type="Proteomes" id="UP000318538"/>
    </source>
</evidence>
<accession>A0A517ND75</accession>
<dbReference type="KEGG" id="rlc:K227x_34920"/>
<proteinExistence type="predicted"/>
<organism evidence="1 2">
    <name type="scientific">Rubripirellula lacrimiformis</name>
    <dbReference type="NCBI Taxonomy" id="1930273"/>
    <lineage>
        <taxon>Bacteria</taxon>
        <taxon>Pseudomonadati</taxon>
        <taxon>Planctomycetota</taxon>
        <taxon>Planctomycetia</taxon>
        <taxon>Pirellulales</taxon>
        <taxon>Pirellulaceae</taxon>
        <taxon>Rubripirellula</taxon>
    </lineage>
</organism>
<dbReference type="AlphaFoldDB" id="A0A517ND75"/>